<protein>
    <submittedName>
        <fullName evidence="2">Uncharacterized protein</fullName>
    </submittedName>
</protein>
<gene>
    <name evidence="2" type="ORF">PXEA_LOCUS37615</name>
</gene>
<reference evidence="2" key="1">
    <citation type="submission" date="2018-11" db="EMBL/GenBank/DDBJ databases">
        <authorList>
            <consortium name="Pathogen Informatics"/>
        </authorList>
    </citation>
    <scope>NUCLEOTIDE SEQUENCE</scope>
</reference>
<dbReference type="Proteomes" id="UP000784294">
    <property type="component" value="Unassembled WGS sequence"/>
</dbReference>
<keyword evidence="3" id="KW-1185">Reference proteome</keyword>
<dbReference type="EMBL" id="CAAALY010291270">
    <property type="protein sequence ID" value="VEL44175.1"/>
    <property type="molecule type" value="Genomic_DNA"/>
</dbReference>
<accession>A0A3S5BG83</accession>
<feature type="region of interest" description="Disordered" evidence="1">
    <location>
        <begin position="1"/>
        <end position="21"/>
    </location>
</feature>
<evidence type="ECO:0000313" key="2">
    <source>
        <dbReference type="EMBL" id="VEL44175.1"/>
    </source>
</evidence>
<evidence type="ECO:0000256" key="1">
    <source>
        <dbReference type="SAM" id="MobiDB-lite"/>
    </source>
</evidence>
<dbReference type="AlphaFoldDB" id="A0A3S5BG83"/>
<name>A0A3S5BG83_9PLAT</name>
<comment type="caution">
    <text evidence="2">The sequence shown here is derived from an EMBL/GenBank/DDBJ whole genome shotgun (WGS) entry which is preliminary data.</text>
</comment>
<sequence length="75" mass="8154">MARWHDGQGGGDLPGMERGGLAEKNGGRQVLLLNETVFGWLSSNKGCLFNQPRYLPWVGSPSGFLYTKRGCSPLS</sequence>
<organism evidence="2 3">
    <name type="scientific">Protopolystoma xenopodis</name>
    <dbReference type="NCBI Taxonomy" id="117903"/>
    <lineage>
        <taxon>Eukaryota</taxon>
        <taxon>Metazoa</taxon>
        <taxon>Spiralia</taxon>
        <taxon>Lophotrochozoa</taxon>
        <taxon>Platyhelminthes</taxon>
        <taxon>Monogenea</taxon>
        <taxon>Polyopisthocotylea</taxon>
        <taxon>Polystomatidea</taxon>
        <taxon>Polystomatidae</taxon>
        <taxon>Protopolystoma</taxon>
    </lineage>
</organism>
<evidence type="ECO:0000313" key="3">
    <source>
        <dbReference type="Proteomes" id="UP000784294"/>
    </source>
</evidence>
<proteinExistence type="predicted"/>